<dbReference type="OrthoDB" id="336321at2759"/>
<keyword evidence="2" id="KW-0539">Nucleus</keyword>
<dbReference type="PANTHER" id="PTHR46457">
    <property type="entry name" value="DNA REPAIR PROTEIN RAD51 HOMOLOG 4"/>
    <property type="match status" value="1"/>
</dbReference>
<dbReference type="GO" id="GO:0008094">
    <property type="term" value="F:ATP-dependent activity, acting on DNA"/>
    <property type="evidence" value="ECO:0007669"/>
    <property type="project" value="TreeGrafter"/>
</dbReference>
<dbReference type="GO" id="GO:0042148">
    <property type="term" value="P:DNA strand invasion"/>
    <property type="evidence" value="ECO:0007669"/>
    <property type="project" value="TreeGrafter"/>
</dbReference>
<keyword evidence="5" id="KW-1185">Reference proteome</keyword>
<dbReference type="GO" id="GO:0007131">
    <property type="term" value="P:reciprocal meiotic recombination"/>
    <property type="evidence" value="ECO:0007669"/>
    <property type="project" value="TreeGrafter"/>
</dbReference>
<proteinExistence type="predicted"/>
<dbReference type="Proteomes" id="UP000799291">
    <property type="component" value="Unassembled WGS sequence"/>
</dbReference>
<dbReference type="SUPFAM" id="SSF52540">
    <property type="entry name" value="P-loop containing nucleoside triphosphate hydrolases"/>
    <property type="match status" value="1"/>
</dbReference>
<evidence type="ECO:0000313" key="4">
    <source>
        <dbReference type="EMBL" id="KAF2676143.1"/>
    </source>
</evidence>
<feature type="region of interest" description="Disordered" evidence="3">
    <location>
        <begin position="298"/>
        <end position="330"/>
    </location>
</feature>
<feature type="compositionally biased region" description="Basic and acidic residues" evidence="3">
    <location>
        <begin position="171"/>
        <end position="183"/>
    </location>
</feature>
<comment type="subcellular location">
    <subcellularLocation>
        <location evidence="1">Nucleus</location>
    </subcellularLocation>
</comment>
<dbReference type="GO" id="GO:0000723">
    <property type="term" value="P:telomere maintenance"/>
    <property type="evidence" value="ECO:0007669"/>
    <property type="project" value="TreeGrafter"/>
</dbReference>
<dbReference type="GO" id="GO:0005815">
    <property type="term" value="C:microtubule organizing center"/>
    <property type="evidence" value="ECO:0007669"/>
    <property type="project" value="TreeGrafter"/>
</dbReference>
<dbReference type="GO" id="GO:0000724">
    <property type="term" value="P:double-strand break repair via homologous recombination"/>
    <property type="evidence" value="ECO:0007669"/>
    <property type="project" value="TreeGrafter"/>
</dbReference>
<dbReference type="GO" id="GO:0000400">
    <property type="term" value="F:four-way junction DNA binding"/>
    <property type="evidence" value="ECO:0007669"/>
    <property type="project" value="TreeGrafter"/>
</dbReference>
<dbReference type="EMBL" id="MU005639">
    <property type="protein sequence ID" value="KAF2676143.1"/>
    <property type="molecule type" value="Genomic_DNA"/>
</dbReference>
<feature type="region of interest" description="Disordered" evidence="3">
    <location>
        <begin position="171"/>
        <end position="232"/>
    </location>
</feature>
<accession>A0A6G1IDU1</accession>
<gene>
    <name evidence="4" type="ORF">K458DRAFT_322730</name>
</gene>
<evidence type="ECO:0000256" key="3">
    <source>
        <dbReference type="SAM" id="MobiDB-lite"/>
    </source>
</evidence>
<dbReference type="InterPro" id="IPR027417">
    <property type="entry name" value="P-loop_NTPase"/>
</dbReference>
<feature type="compositionally biased region" description="Acidic residues" evidence="3">
    <location>
        <begin position="201"/>
        <end position="217"/>
    </location>
</feature>
<dbReference type="AlphaFoldDB" id="A0A6G1IDU1"/>
<reference evidence="4" key="1">
    <citation type="journal article" date="2020" name="Stud. Mycol.">
        <title>101 Dothideomycetes genomes: a test case for predicting lifestyles and emergence of pathogens.</title>
        <authorList>
            <person name="Haridas S."/>
            <person name="Albert R."/>
            <person name="Binder M."/>
            <person name="Bloem J."/>
            <person name="Labutti K."/>
            <person name="Salamov A."/>
            <person name="Andreopoulos B."/>
            <person name="Baker S."/>
            <person name="Barry K."/>
            <person name="Bills G."/>
            <person name="Bluhm B."/>
            <person name="Cannon C."/>
            <person name="Castanera R."/>
            <person name="Culley D."/>
            <person name="Daum C."/>
            <person name="Ezra D."/>
            <person name="Gonzalez J."/>
            <person name="Henrissat B."/>
            <person name="Kuo A."/>
            <person name="Liang C."/>
            <person name="Lipzen A."/>
            <person name="Lutzoni F."/>
            <person name="Magnuson J."/>
            <person name="Mondo S."/>
            <person name="Nolan M."/>
            <person name="Ohm R."/>
            <person name="Pangilinan J."/>
            <person name="Park H.-J."/>
            <person name="Ramirez L."/>
            <person name="Alfaro M."/>
            <person name="Sun H."/>
            <person name="Tritt A."/>
            <person name="Yoshinaga Y."/>
            <person name="Zwiers L.-H."/>
            <person name="Turgeon B."/>
            <person name="Goodwin S."/>
            <person name="Spatafora J."/>
            <person name="Crous P."/>
            <person name="Grigoriev I."/>
        </authorList>
    </citation>
    <scope>NUCLEOTIDE SEQUENCE</scope>
    <source>
        <strain evidence="4">CBS 122367</strain>
    </source>
</reference>
<name>A0A6G1IDU1_9PLEO</name>
<dbReference type="PANTHER" id="PTHR46457:SF1">
    <property type="entry name" value="DNA REPAIR PROTEIN RAD51 HOMOLOG 4"/>
    <property type="match status" value="1"/>
</dbReference>
<evidence type="ECO:0000313" key="5">
    <source>
        <dbReference type="Proteomes" id="UP000799291"/>
    </source>
</evidence>
<protein>
    <submittedName>
        <fullName evidence="4">Uncharacterized protein</fullName>
    </submittedName>
</protein>
<dbReference type="GO" id="GO:0033063">
    <property type="term" value="C:Rad51B-Rad51C-Rad51D-XRCC2 complex"/>
    <property type="evidence" value="ECO:0007669"/>
    <property type="project" value="TreeGrafter"/>
</dbReference>
<dbReference type="GO" id="GO:0003697">
    <property type="term" value="F:single-stranded DNA binding"/>
    <property type="evidence" value="ECO:0007669"/>
    <property type="project" value="TreeGrafter"/>
</dbReference>
<evidence type="ECO:0000256" key="1">
    <source>
        <dbReference type="ARBA" id="ARBA00004123"/>
    </source>
</evidence>
<dbReference type="Gene3D" id="3.40.50.300">
    <property type="entry name" value="P-loop containing nucleotide triphosphate hydrolases"/>
    <property type="match status" value="1"/>
</dbReference>
<evidence type="ECO:0000256" key="2">
    <source>
        <dbReference type="ARBA" id="ARBA00023242"/>
    </source>
</evidence>
<dbReference type="GO" id="GO:0005657">
    <property type="term" value="C:replication fork"/>
    <property type="evidence" value="ECO:0007669"/>
    <property type="project" value="TreeGrafter"/>
</dbReference>
<feature type="compositionally biased region" description="Polar residues" evidence="3">
    <location>
        <begin position="309"/>
        <end position="319"/>
    </location>
</feature>
<organism evidence="4 5">
    <name type="scientific">Lentithecium fluviatile CBS 122367</name>
    <dbReference type="NCBI Taxonomy" id="1168545"/>
    <lineage>
        <taxon>Eukaryota</taxon>
        <taxon>Fungi</taxon>
        <taxon>Dikarya</taxon>
        <taxon>Ascomycota</taxon>
        <taxon>Pezizomycotina</taxon>
        <taxon>Dothideomycetes</taxon>
        <taxon>Pleosporomycetidae</taxon>
        <taxon>Pleosporales</taxon>
        <taxon>Massarineae</taxon>
        <taxon>Lentitheciaceae</taxon>
        <taxon>Lentithecium</taxon>
    </lineage>
</organism>
<sequence length="419" mass="45828">MPAEPLLASSLLGDGELEALWDEVVGGQKGMNRRDRVARLVTGVKKVDEALGGGFEKGRVVGVSSDTGGGSVDLCLTLLANSLLQDPNSTAAIIDTTGNVDIMRLYTFILSSLQSDTALLGILRTNHASADPSVEDVAAKVLDRVKIMRVFDLVGVVEAVGEIRDGLEGKWGRETTEVGETKATEQNQTEGPRPKKTVIADSEDEDEEEDEMLFETEDAPRVTPKSDPIPEQDLLKAPCEAYPENEDRISFTLIDNLAHVINPLLKKDYIQTHAFSSSFLLTLSNLTRIHRLHTLLLNPSTVPRPAPPNSAQTGANQTAPPQQQKYQPPPPSIFASIKDVPALASVWSPFLDLHLLVEQMPRRQVDARVLYADGGTLGRVRARQDVEMVSVVEVLADRWDGRVGAWGQFLVDDQRIKDM</sequence>
<dbReference type="InterPro" id="IPR051988">
    <property type="entry name" value="HRR_RAD51_Paralog"/>
</dbReference>